<keyword evidence="3" id="KW-1185">Reference proteome</keyword>
<protein>
    <submittedName>
        <fullName evidence="2">Uncharacterized protein</fullName>
    </submittedName>
</protein>
<dbReference type="KEGG" id="moz:MoryE10_09090"/>
<name>A0A8D5AGE6_9GAMM</name>
<gene>
    <name evidence="2" type="ORF">MoryE10_09090</name>
</gene>
<keyword evidence="1" id="KW-0732">Signal</keyword>
<dbReference type="RefSeq" id="WP_221048347.1">
    <property type="nucleotide sequence ID" value="NZ_AP019782.1"/>
</dbReference>
<evidence type="ECO:0000256" key="1">
    <source>
        <dbReference type="SAM" id="SignalP"/>
    </source>
</evidence>
<evidence type="ECO:0000313" key="2">
    <source>
        <dbReference type="EMBL" id="BBL70303.1"/>
    </source>
</evidence>
<evidence type="ECO:0000313" key="3">
    <source>
        <dbReference type="Proteomes" id="UP000824988"/>
    </source>
</evidence>
<dbReference type="EMBL" id="AP019782">
    <property type="protein sequence ID" value="BBL70303.1"/>
    <property type="molecule type" value="Genomic_DNA"/>
</dbReference>
<organism evidence="2 3">
    <name type="scientific">Methylogaea oryzae</name>
    <dbReference type="NCBI Taxonomy" id="1295382"/>
    <lineage>
        <taxon>Bacteria</taxon>
        <taxon>Pseudomonadati</taxon>
        <taxon>Pseudomonadota</taxon>
        <taxon>Gammaproteobacteria</taxon>
        <taxon>Methylococcales</taxon>
        <taxon>Methylococcaceae</taxon>
        <taxon>Methylogaea</taxon>
    </lineage>
</organism>
<dbReference type="Proteomes" id="UP000824988">
    <property type="component" value="Chromosome"/>
</dbReference>
<feature type="chain" id="PRO_5034807616" evidence="1">
    <location>
        <begin position="23"/>
        <end position="123"/>
    </location>
</feature>
<reference evidence="2" key="1">
    <citation type="submission" date="2019-06" db="EMBL/GenBank/DDBJ databases">
        <title>Complete genome sequence of Methylogaea oryzae strain JCM16910.</title>
        <authorList>
            <person name="Asakawa S."/>
        </authorList>
    </citation>
    <scope>NUCLEOTIDE SEQUENCE</scope>
    <source>
        <strain evidence="2">E10</strain>
    </source>
</reference>
<feature type="signal peptide" evidence="1">
    <location>
        <begin position="1"/>
        <end position="22"/>
    </location>
</feature>
<dbReference type="AlphaFoldDB" id="A0A8D5AGE6"/>
<accession>A0A8D5AGE6</accession>
<sequence>MNFKRALAALLLSVLPLGAAMAAGSPINEDYTAIIKLSQQALESAKQGNADAFVKAVGEAQSLAKEQNSTGNSVTLGRVGGKFRAAVGAAKAGNLTEGGQAVEAALAELTKKKGPIGRAEGTQ</sequence>
<proteinExistence type="predicted"/>